<gene>
    <name evidence="2" type="ORF">PVAP13_1NG131319</name>
</gene>
<accession>A0A8T0WTY4</accession>
<organism evidence="2 3">
    <name type="scientific">Panicum virgatum</name>
    <name type="common">Blackwell switchgrass</name>
    <dbReference type="NCBI Taxonomy" id="38727"/>
    <lineage>
        <taxon>Eukaryota</taxon>
        <taxon>Viridiplantae</taxon>
        <taxon>Streptophyta</taxon>
        <taxon>Embryophyta</taxon>
        <taxon>Tracheophyta</taxon>
        <taxon>Spermatophyta</taxon>
        <taxon>Magnoliopsida</taxon>
        <taxon>Liliopsida</taxon>
        <taxon>Poales</taxon>
        <taxon>Poaceae</taxon>
        <taxon>PACMAD clade</taxon>
        <taxon>Panicoideae</taxon>
        <taxon>Panicodae</taxon>
        <taxon>Paniceae</taxon>
        <taxon>Panicinae</taxon>
        <taxon>Panicum</taxon>
        <taxon>Panicum sect. Hiantes</taxon>
    </lineage>
</organism>
<evidence type="ECO:0000256" key="1">
    <source>
        <dbReference type="SAM" id="MobiDB-lite"/>
    </source>
</evidence>
<dbReference type="Proteomes" id="UP000823388">
    <property type="component" value="Chromosome 1N"/>
</dbReference>
<evidence type="ECO:0000313" key="3">
    <source>
        <dbReference type="Proteomes" id="UP000823388"/>
    </source>
</evidence>
<evidence type="ECO:0000313" key="2">
    <source>
        <dbReference type="EMBL" id="KAG2649767.1"/>
    </source>
</evidence>
<comment type="caution">
    <text evidence="2">The sequence shown here is derived from an EMBL/GenBank/DDBJ whole genome shotgun (WGS) entry which is preliminary data.</text>
</comment>
<name>A0A8T0WTY4_PANVG</name>
<sequence length="107" mass="10895">MPGGQAAALHALGWPGDQLPSVPPASATRPAVSVPAAPVAAPRTGDEARAPLMLGDQPPSASARPQPGRWASAPAAAPHVGLPARHPWWPRMPAVRPCSMVPSGQSR</sequence>
<protein>
    <submittedName>
        <fullName evidence="2">Uncharacterized protein</fullName>
    </submittedName>
</protein>
<keyword evidence="3" id="KW-1185">Reference proteome</keyword>
<proteinExistence type="predicted"/>
<reference evidence="2" key="1">
    <citation type="submission" date="2020-05" db="EMBL/GenBank/DDBJ databases">
        <title>WGS assembly of Panicum virgatum.</title>
        <authorList>
            <person name="Lovell J.T."/>
            <person name="Jenkins J."/>
            <person name="Shu S."/>
            <person name="Juenger T.E."/>
            <person name="Schmutz J."/>
        </authorList>
    </citation>
    <scope>NUCLEOTIDE SEQUENCE</scope>
    <source>
        <strain evidence="2">AP13</strain>
    </source>
</reference>
<feature type="region of interest" description="Disordered" evidence="1">
    <location>
        <begin position="1"/>
        <end position="91"/>
    </location>
</feature>
<feature type="compositionally biased region" description="Low complexity" evidence="1">
    <location>
        <begin position="24"/>
        <end position="43"/>
    </location>
</feature>
<dbReference type="AlphaFoldDB" id="A0A8T0WTY4"/>
<dbReference type="EMBL" id="CM029038">
    <property type="protein sequence ID" value="KAG2649767.1"/>
    <property type="molecule type" value="Genomic_DNA"/>
</dbReference>